<dbReference type="PANTHER" id="PTHR44019:SF8">
    <property type="entry name" value="POC1 CENTRIOLAR PROTEIN HOMOLOG"/>
    <property type="match status" value="1"/>
</dbReference>
<dbReference type="InterPro" id="IPR050505">
    <property type="entry name" value="WDR55/POC1"/>
</dbReference>
<sequence>RFIGHPGRLREVAFLPDGKRVLTAAEDGSVRLWDISCAAPSATDCNTPTRVFTDTAGFAAKNFEVKGIAVRPGHNQFITANSDFTLKLWDIDCATPSPQECNSPAKVLTGNGKGHTQEANLVTFSADGKYAFSTSEDTNVIQWDVDTGEVVKKLPDPNGKELRGVALVPGTNYLLSGGAAGEIIEWDLTTGQVVDRLRGHKGTVYYVSVNSDGTRAISGGGDNKVIVWDLETHVPLTILSGHGGYIRQAVFSKDSKHALSGSADKTIRLWDLTNGAEAARLPSRDEVKDIAVSADGKQIVSGVQNGSINVWNIANDQPTGNVQSFLWHERDVSAVAFSTDGKFVFSGGGKADGALIMTNLATGNIEKKFDFKVFGFNTIVATPDGKRLISGQIIPGGDDYSDKRVTDLSLKNISMIAWDIASGKKLYEVTDIMVDKARHDSVNSIAISPDGTRIYASTGAGSKILIYDTDAGTKLGELDLKKDGKATQLAITPDGKFLVAGTTGTVFIVWDLSKGEFGERIYTSLPQSAQVTSVAITANGRFVAAAVEGDIQLWDLQLQQKVRTFVGHSRGINKMRFTNDDTRLVSGSADGTTRVWRIEELADIIAWAKENRQFPELNCEQQKLYNLPGTGCK</sequence>
<dbReference type="PANTHER" id="PTHR44019">
    <property type="entry name" value="WD REPEAT-CONTAINING PROTEIN 55"/>
    <property type="match status" value="1"/>
</dbReference>
<dbReference type="InterPro" id="IPR001680">
    <property type="entry name" value="WD40_rpt"/>
</dbReference>
<feature type="repeat" description="WD" evidence="3">
    <location>
        <begin position="285"/>
        <end position="321"/>
    </location>
</feature>
<dbReference type="Pfam" id="PF00400">
    <property type="entry name" value="WD40"/>
    <property type="match status" value="10"/>
</dbReference>
<reference evidence="4 5" key="1">
    <citation type="submission" date="2015-09" db="EMBL/GenBank/DDBJ databases">
        <title>Draft genome sequence of Kouleothrix aurantiaca JCM 19913.</title>
        <authorList>
            <person name="Hemp J."/>
        </authorList>
    </citation>
    <scope>NUCLEOTIDE SEQUENCE [LARGE SCALE GENOMIC DNA]</scope>
    <source>
        <strain evidence="4 5">COM-B</strain>
    </source>
</reference>
<keyword evidence="2" id="KW-0677">Repeat</keyword>
<protein>
    <submittedName>
        <fullName evidence="4">Uncharacterized protein</fullName>
    </submittedName>
</protein>
<feature type="non-terminal residue" evidence="4">
    <location>
        <position position="1"/>
    </location>
</feature>
<dbReference type="AlphaFoldDB" id="A0A0P9D5F9"/>
<comment type="caution">
    <text evidence="4">The sequence shown here is derived from an EMBL/GenBank/DDBJ whole genome shotgun (WGS) entry which is preliminary data.</text>
</comment>
<dbReference type="Gene3D" id="2.130.10.10">
    <property type="entry name" value="YVTN repeat-like/Quinoprotein amine dehydrogenase"/>
    <property type="match status" value="4"/>
</dbReference>
<dbReference type="EMBL" id="LJCR01000345">
    <property type="protein sequence ID" value="KPV53090.1"/>
    <property type="molecule type" value="Genomic_DNA"/>
</dbReference>
<keyword evidence="5" id="KW-1185">Reference proteome</keyword>
<dbReference type="InterPro" id="IPR020472">
    <property type="entry name" value="WD40_PAC1"/>
</dbReference>
<dbReference type="SMART" id="SM00320">
    <property type="entry name" value="WD40"/>
    <property type="match status" value="12"/>
</dbReference>
<feature type="repeat" description="WD" evidence="3">
    <location>
        <begin position="58"/>
        <end position="92"/>
    </location>
</feature>
<dbReference type="PROSITE" id="PS50082">
    <property type="entry name" value="WD_REPEATS_2"/>
    <property type="match status" value="7"/>
</dbReference>
<dbReference type="PROSITE" id="PS00678">
    <property type="entry name" value="WD_REPEATS_1"/>
    <property type="match status" value="4"/>
</dbReference>
<feature type="repeat" description="WD" evidence="3">
    <location>
        <begin position="565"/>
        <end position="606"/>
    </location>
</feature>
<dbReference type="PATRIC" id="fig|186479.3.peg.7176"/>
<name>A0A0P9D5F9_9CHLR</name>
<feature type="repeat" description="WD" evidence="3">
    <location>
        <begin position="2"/>
        <end position="43"/>
    </location>
</feature>
<evidence type="ECO:0000256" key="1">
    <source>
        <dbReference type="ARBA" id="ARBA00022574"/>
    </source>
</evidence>
<feature type="repeat" description="WD" evidence="3">
    <location>
        <begin position="197"/>
        <end position="232"/>
    </location>
</feature>
<dbReference type="InterPro" id="IPR019775">
    <property type="entry name" value="WD40_repeat_CS"/>
</dbReference>
<gene>
    <name evidence="4" type="ORF">SE17_11675</name>
</gene>
<feature type="repeat" description="WD" evidence="3">
    <location>
        <begin position="239"/>
        <end position="280"/>
    </location>
</feature>
<organism evidence="4 5">
    <name type="scientific">Kouleothrix aurantiaca</name>
    <dbReference type="NCBI Taxonomy" id="186479"/>
    <lineage>
        <taxon>Bacteria</taxon>
        <taxon>Bacillati</taxon>
        <taxon>Chloroflexota</taxon>
        <taxon>Chloroflexia</taxon>
        <taxon>Chloroflexales</taxon>
        <taxon>Roseiflexineae</taxon>
        <taxon>Roseiflexaceae</taxon>
        <taxon>Kouleothrix</taxon>
    </lineage>
</organism>
<evidence type="ECO:0000256" key="2">
    <source>
        <dbReference type="ARBA" id="ARBA00022737"/>
    </source>
</evidence>
<evidence type="ECO:0000313" key="4">
    <source>
        <dbReference type="EMBL" id="KPV53090.1"/>
    </source>
</evidence>
<proteinExistence type="predicted"/>
<dbReference type="SUPFAM" id="SSF82171">
    <property type="entry name" value="DPP6 N-terminal domain-like"/>
    <property type="match status" value="1"/>
</dbReference>
<dbReference type="InterPro" id="IPR015943">
    <property type="entry name" value="WD40/YVTN_repeat-like_dom_sf"/>
</dbReference>
<keyword evidence="1 3" id="KW-0853">WD repeat</keyword>
<dbReference type="Proteomes" id="UP000050509">
    <property type="component" value="Unassembled WGS sequence"/>
</dbReference>
<dbReference type="CDD" id="cd00200">
    <property type="entry name" value="WD40"/>
    <property type="match status" value="2"/>
</dbReference>
<evidence type="ECO:0000256" key="3">
    <source>
        <dbReference type="PROSITE-ProRule" id="PRU00221"/>
    </source>
</evidence>
<dbReference type="InterPro" id="IPR036322">
    <property type="entry name" value="WD40_repeat_dom_sf"/>
</dbReference>
<accession>A0A0P9D5F9</accession>
<dbReference type="PRINTS" id="PR00320">
    <property type="entry name" value="GPROTEINBRPT"/>
</dbReference>
<dbReference type="SUPFAM" id="SSF50978">
    <property type="entry name" value="WD40 repeat-like"/>
    <property type="match status" value="2"/>
</dbReference>
<dbReference type="PROSITE" id="PS50294">
    <property type="entry name" value="WD_REPEATS_REGION"/>
    <property type="match status" value="5"/>
</dbReference>
<feature type="repeat" description="WD" evidence="3">
    <location>
        <begin position="112"/>
        <end position="153"/>
    </location>
</feature>
<evidence type="ECO:0000313" key="5">
    <source>
        <dbReference type="Proteomes" id="UP000050509"/>
    </source>
</evidence>